<protein>
    <recommendedName>
        <fullName evidence="4">VCBS repeat-containing protein</fullName>
    </recommendedName>
</protein>
<dbReference type="Proteomes" id="UP000560658">
    <property type="component" value="Unassembled WGS sequence"/>
</dbReference>
<sequence>MNKTITYITSFLWLLIFSASYAGAQNKQTPLFTELRTAEEVEKDEWSNKIVAVETLANHIVRLISSKDKYASGQWECIQVLDKRTGKLTQTIDLKKREVDVYYEWIVSGDYNFDGFSDFYLAASATRTNSWGYYFLYDKETGEFVESEELTGLLSLEFTDRKTVIERVVQDDAAYVKEYQYIDNKLALVASDSTFCEPPLSELALFYSRINSGTTYARDMSILDVMKGYARDSISIDRTFKDSNGKNKLKIKVINPCCLDDDAYRVDGMINYISVEIANKNFADTLIYYNPDVLMSLISLSESKITLKSIGRRKAVFIPFSYCCNADDDVRMGIIVCCNDKISLYHINLRGEDFANYKINDDLDETFAELSPALKKKLIQFIETQYQTFIHD</sequence>
<name>A0A840D5B7_9BACE</name>
<keyword evidence="1" id="KW-0732">Signal</keyword>
<dbReference type="AlphaFoldDB" id="A0A840D5B7"/>
<proteinExistence type="predicted"/>
<feature type="signal peptide" evidence="1">
    <location>
        <begin position="1"/>
        <end position="24"/>
    </location>
</feature>
<accession>A0A840D5B7</accession>
<keyword evidence="3" id="KW-1185">Reference proteome</keyword>
<gene>
    <name evidence="2" type="ORF">GGR06_003989</name>
</gene>
<organism evidence="2 3">
    <name type="scientific">Bacteroides reticulotermitis</name>
    <dbReference type="NCBI Taxonomy" id="1133319"/>
    <lineage>
        <taxon>Bacteria</taxon>
        <taxon>Pseudomonadati</taxon>
        <taxon>Bacteroidota</taxon>
        <taxon>Bacteroidia</taxon>
        <taxon>Bacteroidales</taxon>
        <taxon>Bacteroidaceae</taxon>
        <taxon>Bacteroides</taxon>
    </lineage>
</organism>
<evidence type="ECO:0000313" key="2">
    <source>
        <dbReference type="EMBL" id="MBB4046161.1"/>
    </source>
</evidence>
<dbReference type="EMBL" id="JACIER010000023">
    <property type="protein sequence ID" value="MBB4046161.1"/>
    <property type="molecule type" value="Genomic_DNA"/>
</dbReference>
<dbReference type="RefSeq" id="WP_044165177.1">
    <property type="nucleotide sequence ID" value="NZ_JACIER010000023.1"/>
</dbReference>
<feature type="chain" id="PRO_5032654078" description="VCBS repeat-containing protein" evidence="1">
    <location>
        <begin position="25"/>
        <end position="392"/>
    </location>
</feature>
<evidence type="ECO:0000313" key="3">
    <source>
        <dbReference type="Proteomes" id="UP000560658"/>
    </source>
</evidence>
<reference evidence="2" key="1">
    <citation type="submission" date="2020-08" db="EMBL/GenBank/DDBJ databases">
        <title>Genomic Encyclopedia of Type Strains, Phase IV (KMG-IV): sequencing the most valuable type-strain genomes for metagenomic binning, comparative biology and taxonomic classification.</title>
        <authorList>
            <person name="Goeker M."/>
        </authorList>
    </citation>
    <scope>NUCLEOTIDE SEQUENCE [LARGE SCALE GENOMIC DNA]</scope>
    <source>
        <strain evidence="2">DSM 105720</strain>
    </source>
</reference>
<dbReference type="InterPro" id="IPR058087">
    <property type="entry name" value="XAC2610_dom"/>
</dbReference>
<evidence type="ECO:0000256" key="1">
    <source>
        <dbReference type="SAM" id="SignalP"/>
    </source>
</evidence>
<comment type="caution">
    <text evidence="2">The sequence shown here is derived from an EMBL/GenBank/DDBJ whole genome shotgun (WGS) entry which is preliminary data.</text>
</comment>
<dbReference type="NCBIfam" id="NF047539">
    <property type="entry name" value="XAC2610_fam"/>
    <property type="match status" value="1"/>
</dbReference>
<evidence type="ECO:0008006" key="4">
    <source>
        <dbReference type="Google" id="ProtNLM"/>
    </source>
</evidence>